<accession>A0A4S3M5S8</accession>
<dbReference type="AlphaFoldDB" id="A0A4S3M5S8"/>
<dbReference type="EMBL" id="SSMD01000009">
    <property type="protein sequence ID" value="THD72093.1"/>
    <property type="molecule type" value="Genomic_DNA"/>
</dbReference>
<dbReference type="OrthoDB" id="7625707at2"/>
<protein>
    <submittedName>
        <fullName evidence="1">DUF2125 domain-containing protein</fullName>
    </submittedName>
</protein>
<proteinExistence type="predicted"/>
<evidence type="ECO:0000313" key="2">
    <source>
        <dbReference type="Proteomes" id="UP000306113"/>
    </source>
</evidence>
<dbReference type="InterPro" id="IPR018666">
    <property type="entry name" value="DUF2125"/>
</dbReference>
<reference evidence="1 2" key="1">
    <citation type="submission" date="2019-04" db="EMBL/GenBank/DDBJ databases">
        <title>Draft genome sequence of Youngimonas vesicularis.</title>
        <authorList>
            <person name="Hameed A."/>
        </authorList>
    </citation>
    <scope>NUCLEOTIDE SEQUENCE [LARGE SCALE GENOMIC DNA]</scope>
    <source>
        <strain evidence="1 2">CC-AMW-E</strain>
    </source>
</reference>
<dbReference type="Proteomes" id="UP000306113">
    <property type="component" value="Unassembled WGS sequence"/>
</dbReference>
<evidence type="ECO:0000313" key="1">
    <source>
        <dbReference type="EMBL" id="THD72093.1"/>
    </source>
</evidence>
<dbReference type="RefSeq" id="WP_136340339.1">
    <property type="nucleotide sequence ID" value="NZ_SSMD01000009.1"/>
</dbReference>
<name>A0A4S3M5S8_9RHOB</name>
<comment type="caution">
    <text evidence="1">The sequence shown here is derived from an EMBL/GenBank/DDBJ whole genome shotgun (WGS) entry which is preliminary data.</text>
</comment>
<sequence length="332" mass="36484">MKRLLIAIIVAAIAWAGYWVLASQGVKAGMTAWFEDRRAQGWVAEYDDLSVAGFPNRVDTTFTNLTLADPGTGWAWDAPFFQMMTLSYKPNHIIAIWPNQQRISTPDQKFDVTSAKLQASVVLDQGNALPLNRANLVADTLTFAADEGQTTTMTALRAAIHTVEGAQDTYAFAVEADGFAPPMELRGLIGAADLPRSFDALRAQLEVSFDDNWDRRAIEQRRPQPTRLDLKLAEARWGDLELMLAGAVDIDAEGELDGRITLKARNWRQIVQMAVKSGQLNETLGQQLEDGLGLLSRLSGNPNTLDVPLDFRAGLIFLGPVPIGQAPRVVLR</sequence>
<dbReference type="Pfam" id="PF09898">
    <property type="entry name" value="DUF2125"/>
    <property type="match status" value="1"/>
</dbReference>
<gene>
    <name evidence="1" type="ORF">E7681_16370</name>
</gene>
<organism evidence="1 2">
    <name type="scientific">Thalassobius vesicularis</name>
    <dbReference type="NCBI Taxonomy" id="1294297"/>
    <lineage>
        <taxon>Bacteria</taxon>
        <taxon>Pseudomonadati</taxon>
        <taxon>Pseudomonadota</taxon>
        <taxon>Alphaproteobacteria</taxon>
        <taxon>Rhodobacterales</taxon>
        <taxon>Roseobacteraceae</taxon>
        <taxon>Thalassovita</taxon>
    </lineage>
</organism>
<keyword evidence="2" id="KW-1185">Reference proteome</keyword>